<gene>
    <name evidence="3" type="ordered locus">Awo_c18420</name>
</gene>
<keyword evidence="4" id="KW-1185">Reference proteome</keyword>
<reference evidence="3 4" key="2">
    <citation type="journal article" date="2012" name="PLoS ONE">
        <title>An ancient pathway combining carbon dioxide fixation with the generation and utilization of a sodium ion gradient for ATP synthesis.</title>
        <authorList>
            <person name="Poehlein A."/>
            <person name="Schmidt S."/>
            <person name="Kaster A.K."/>
            <person name="Goenrich M."/>
            <person name="Vollmers J."/>
            <person name="Thurmer A."/>
            <person name="Bertsch J."/>
            <person name="Schuchmann K."/>
            <person name="Voigt B."/>
            <person name="Hecker M."/>
            <person name="Daniel R."/>
            <person name="Thauer R.K."/>
            <person name="Gottschalk G."/>
            <person name="Muller V."/>
        </authorList>
    </citation>
    <scope>NUCLEOTIDE SEQUENCE [LARGE SCALE GENOMIC DNA]</scope>
    <source>
        <strain evidence="4">ATCC 29683 / DSM 1030 / JCM 2381 / KCTC 1655 / WB1</strain>
    </source>
</reference>
<dbReference type="RefSeq" id="WP_014356221.1">
    <property type="nucleotide sequence ID" value="NC_016894.1"/>
</dbReference>
<dbReference type="PANTHER" id="PTHR43861">
    <property type="entry name" value="TRANS-ACONITATE 2-METHYLTRANSFERASE-RELATED"/>
    <property type="match status" value="1"/>
</dbReference>
<dbReference type="GO" id="GO:0016740">
    <property type="term" value="F:transferase activity"/>
    <property type="evidence" value="ECO:0007669"/>
    <property type="project" value="UniProtKB-KW"/>
</dbReference>
<dbReference type="HOGENOM" id="CLU_037990_10_2_9"/>
<dbReference type="eggNOG" id="COG2226">
    <property type="taxonomic scope" value="Bacteria"/>
</dbReference>
<sequence length="198" mass="22238">MNNAETTRNYFNTLADKWDTICHHNSEKINAILTLAGIKENSRILDIATGTGVLIPYLLKYQPALITAIDLSELMIAEACKKHPEPQVHFKVGNFYEWGETGFDLAIAYSCYPHFSDKKAFASQLSACLNENGRFVIAHSESRETINSRHSGDQVKKVSSHLQAVKTEAEIFDSDFKLDILVDTTEIYIISGTKRPLK</sequence>
<accession>H6LIP7</accession>
<name>H6LIP7_ACEWD</name>
<protein>
    <recommendedName>
        <fullName evidence="2">Methyltransferase domain-containing protein</fullName>
    </recommendedName>
</protein>
<proteinExistence type="predicted"/>
<evidence type="ECO:0000313" key="4">
    <source>
        <dbReference type="Proteomes" id="UP000007177"/>
    </source>
</evidence>
<dbReference type="InterPro" id="IPR041698">
    <property type="entry name" value="Methyltransf_25"/>
</dbReference>
<dbReference type="OrthoDB" id="9804312at2"/>
<dbReference type="Pfam" id="PF13649">
    <property type="entry name" value="Methyltransf_25"/>
    <property type="match status" value="1"/>
</dbReference>
<organism evidence="3 4">
    <name type="scientific">Acetobacterium woodii (strain ATCC 29683 / DSM 1030 / JCM 2381 / KCTC 1655 / WB1)</name>
    <dbReference type="NCBI Taxonomy" id="931626"/>
    <lineage>
        <taxon>Bacteria</taxon>
        <taxon>Bacillati</taxon>
        <taxon>Bacillota</taxon>
        <taxon>Clostridia</taxon>
        <taxon>Eubacteriales</taxon>
        <taxon>Eubacteriaceae</taxon>
        <taxon>Acetobacterium</taxon>
    </lineage>
</organism>
<dbReference type="EMBL" id="CP002987">
    <property type="protein sequence ID" value="AFA48621.1"/>
    <property type="molecule type" value="Genomic_DNA"/>
</dbReference>
<feature type="domain" description="Methyltransferase" evidence="2">
    <location>
        <begin position="44"/>
        <end position="133"/>
    </location>
</feature>
<dbReference type="InterPro" id="IPR029063">
    <property type="entry name" value="SAM-dependent_MTases_sf"/>
</dbReference>
<keyword evidence="1" id="KW-0808">Transferase</keyword>
<evidence type="ECO:0000259" key="2">
    <source>
        <dbReference type="Pfam" id="PF13649"/>
    </source>
</evidence>
<dbReference type="STRING" id="931626.Awo_c18420"/>
<dbReference type="SUPFAM" id="SSF53335">
    <property type="entry name" value="S-adenosyl-L-methionine-dependent methyltransferases"/>
    <property type="match status" value="1"/>
</dbReference>
<evidence type="ECO:0000313" key="3">
    <source>
        <dbReference type="EMBL" id="AFA48621.1"/>
    </source>
</evidence>
<dbReference type="CDD" id="cd02440">
    <property type="entry name" value="AdoMet_MTases"/>
    <property type="match status" value="1"/>
</dbReference>
<dbReference type="KEGG" id="awo:Awo_c18420"/>
<dbReference type="Gene3D" id="3.40.50.150">
    <property type="entry name" value="Vaccinia Virus protein VP39"/>
    <property type="match status" value="1"/>
</dbReference>
<dbReference type="Proteomes" id="UP000007177">
    <property type="component" value="Chromosome"/>
</dbReference>
<dbReference type="AlphaFoldDB" id="H6LIP7"/>
<evidence type="ECO:0000256" key="1">
    <source>
        <dbReference type="ARBA" id="ARBA00022679"/>
    </source>
</evidence>
<reference evidence="4" key="1">
    <citation type="submission" date="2011-07" db="EMBL/GenBank/DDBJ databases">
        <title>Complete genome sequence of Acetobacterium woodii.</title>
        <authorList>
            <person name="Poehlein A."/>
            <person name="Schmidt S."/>
            <person name="Kaster A.-K."/>
            <person name="Goenrich M."/>
            <person name="Vollmers J."/>
            <person name="Thuermer A."/>
            <person name="Gottschalk G."/>
            <person name="Thauer R.K."/>
            <person name="Daniel R."/>
            <person name="Mueller V."/>
        </authorList>
    </citation>
    <scope>NUCLEOTIDE SEQUENCE [LARGE SCALE GENOMIC DNA]</scope>
    <source>
        <strain evidence="4">ATCC 29683 / DSM 1030 / JCM 2381 / KCTC 1655 / WB1</strain>
    </source>
</reference>